<feature type="domain" description="Reverse transcriptase" evidence="1">
    <location>
        <begin position="1"/>
        <end position="96"/>
    </location>
</feature>
<reference evidence="2" key="3">
    <citation type="journal article" date="2017" name="Nature">
        <title>Genome sequence of the progenitor of the wheat D genome Aegilops tauschii.</title>
        <authorList>
            <person name="Luo M.C."/>
            <person name="Gu Y.Q."/>
            <person name="Puiu D."/>
            <person name="Wang H."/>
            <person name="Twardziok S.O."/>
            <person name="Deal K.R."/>
            <person name="Huo N."/>
            <person name="Zhu T."/>
            <person name="Wang L."/>
            <person name="Wang Y."/>
            <person name="McGuire P.E."/>
            <person name="Liu S."/>
            <person name="Long H."/>
            <person name="Ramasamy R.K."/>
            <person name="Rodriguez J.C."/>
            <person name="Van S.L."/>
            <person name="Yuan L."/>
            <person name="Wang Z."/>
            <person name="Xia Z."/>
            <person name="Xiao L."/>
            <person name="Anderson O.D."/>
            <person name="Ouyang S."/>
            <person name="Liang Y."/>
            <person name="Zimin A.V."/>
            <person name="Pertea G."/>
            <person name="Qi P."/>
            <person name="Bennetzen J.L."/>
            <person name="Dai X."/>
            <person name="Dawson M.W."/>
            <person name="Muller H.G."/>
            <person name="Kugler K."/>
            <person name="Rivarola-Duarte L."/>
            <person name="Spannagl M."/>
            <person name="Mayer K.F.X."/>
            <person name="Lu F.H."/>
            <person name="Bevan M.W."/>
            <person name="Leroy P."/>
            <person name="Li P."/>
            <person name="You F.M."/>
            <person name="Sun Q."/>
            <person name="Liu Z."/>
            <person name="Lyons E."/>
            <person name="Wicker T."/>
            <person name="Salzberg S.L."/>
            <person name="Devos K.M."/>
            <person name="Dvorak J."/>
        </authorList>
    </citation>
    <scope>NUCLEOTIDE SEQUENCE [LARGE SCALE GENOMIC DNA]</scope>
    <source>
        <strain evidence="2">cv. AL8/78</strain>
    </source>
</reference>
<evidence type="ECO:0000313" key="3">
    <source>
        <dbReference type="Proteomes" id="UP000015105"/>
    </source>
</evidence>
<keyword evidence="3" id="KW-1185">Reference proteome</keyword>
<organism evidence="2 3">
    <name type="scientific">Aegilops tauschii subsp. strangulata</name>
    <name type="common">Goatgrass</name>
    <dbReference type="NCBI Taxonomy" id="200361"/>
    <lineage>
        <taxon>Eukaryota</taxon>
        <taxon>Viridiplantae</taxon>
        <taxon>Streptophyta</taxon>
        <taxon>Embryophyta</taxon>
        <taxon>Tracheophyta</taxon>
        <taxon>Spermatophyta</taxon>
        <taxon>Magnoliopsida</taxon>
        <taxon>Liliopsida</taxon>
        <taxon>Poales</taxon>
        <taxon>Poaceae</taxon>
        <taxon>BOP clade</taxon>
        <taxon>Pooideae</taxon>
        <taxon>Triticodae</taxon>
        <taxon>Triticeae</taxon>
        <taxon>Triticinae</taxon>
        <taxon>Aegilops</taxon>
    </lineage>
</organism>
<dbReference type="SUPFAM" id="SSF56672">
    <property type="entry name" value="DNA/RNA polymerases"/>
    <property type="match status" value="1"/>
</dbReference>
<reference evidence="2" key="4">
    <citation type="submission" date="2019-03" db="UniProtKB">
        <authorList>
            <consortium name="EnsemblPlants"/>
        </authorList>
    </citation>
    <scope>IDENTIFICATION</scope>
</reference>
<proteinExistence type="predicted"/>
<dbReference type="Proteomes" id="UP000015105">
    <property type="component" value="Chromosome 1D"/>
</dbReference>
<accession>A0A452XMY6</accession>
<dbReference type="Gramene" id="AET1Gv20070300.1">
    <property type="protein sequence ID" value="AET1Gv20070300.1"/>
    <property type="gene ID" value="AET1Gv20070300"/>
</dbReference>
<dbReference type="STRING" id="200361.A0A452XMY6"/>
<dbReference type="EnsemblPlants" id="AET1Gv20070300.1">
    <property type="protein sequence ID" value="AET1Gv20070300.1"/>
    <property type="gene ID" value="AET1Gv20070300"/>
</dbReference>
<evidence type="ECO:0000259" key="1">
    <source>
        <dbReference type="PROSITE" id="PS50878"/>
    </source>
</evidence>
<protein>
    <recommendedName>
        <fullName evidence="1">Reverse transcriptase domain-containing protein</fullName>
    </recommendedName>
</protein>
<dbReference type="Pfam" id="PF00078">
    <property type="entry name" value="RVT_1"/>
    <property type="match status" value="1"/>
</dbReference>
<dbReference type="InterPro" id="IPR000477">
    <property type="entry name" value="RT_dom"/>
</dbReference>
<sequence length="96" mass="10732">MRGFDPKWCSWVEQILHNGTVSIKLNNCVGPYFQSAKGVRQGDPYSPFLFNMAVECLTKMIKNAQNNNLIVGLASDLIPHGVAVLQYTDDMIICLE</sequence>
<dbReference type="PROSITE" id="PS50878">
    <property type="entry name" value="RT_POL"/>
    <property type="match status" value="1"/>
</dbReference>
<dbReference type="AlphaFoldDB" id="A0A452XMY6"/>
<dbReference type="InterPro" id="IPR043502">
    <property type="entry name" value="DNA/RNA_pol_sf"/>
</dbReference>
<name>A0A452XMY6_AEGTS</name>
<reference evidence="2" key="5">
    <citation type="journal article" date="2021" name="G3 (Bethesda)">
        <title>Aegilops tauschii genome assembly Aet v5.0 features greater sequence contiguity and improved annotation.</title>
        <authorList>
            <person name="Wang L."/>
            <person name="Zhu T."/>
            <person name="Rodriguez J.C."/>
            <person name="Deal K.R."/>
            <person name="Dubcovsky J."/>
            <person name="McGuire P.E."/>
            <person name="Lux T."/>
            <person name="Spannagl M."/>
            <person name="Mayer K.F.X."/>
            <person name="Baldrich P."/>
            <person name="Meyers B.C."/>
            <person name="Huo N."/>
            <person name="Gu Y.Q."/>
            <person name="Zhou H."/>
            <person name="Devos K.M."/>
            <person name="Bennetzen J.L."/>
            <person name="Unver T."/>
            <person name="Budak H."/>
            <person name="Gulick P.J."/>
            <person name="Galiba G."/>
            <person name="Kalapos B."/>
            <person name="Nelson D.R."/>
            <person name="Li P."/>
            <person name="You F.M."/>
            <person name="Luo M.C."/>
            <person name="Dvorak J."/>
        </authorList>
    </citation>
    <scope>NUCLEOTIDE SEQUENCE [LARGE SCALE GENOMIC DNA]</scope>
    <source>
        <strain evidence="2">cv. AL8/78</strain>
    </source>
</reference>
<reference evidence="3" key="1">
    <citation type="journal article" date="2014" name="Science">
        <title>Ancient hybridizations among the ancestral genomes of bread wheat.</title>
        <authorList>
            <consortium name="International Wheat Genome Sequencing Consortium,"/>
            <person name="Marcussen T."/>
            <person name="Sandve S.R."/>
            <person name="Heier L."/>
            <person name="Spannagl M."/>
            <person name="Pfeifer M."/>
            <person name="Jakobsen K.S."/>
            <person name="Wulff B.B."/>
            <person name="Steuernagel B."/>
            <person name="Mayer K.F."/>
            <person name="Olsen O.A."/>
        </authorList>
    </citation>
    <scope>NUCLEOTIDE SEQUENCE [LARGE SCALE GENOMIC DNA]</scope>
    <source>
        <strain evidence="3">cv. AL8/78</strain>
    </source>
</reference>
<evidence type="ECO:0000313" key="2">
    <source>
        <dbReference type="EnsemblPlants" id="AET1Gv20070300.1"/>
    </source>
</evidence>
<reference evidence="3" key="2">
    <citation type="journal article" date="2017" name="Nat. Plants">
        <title>The Aegilops tauschii genome reveals multiple impacts of transposons.</title>
        <authorList>
            <person name="Zhao G."/>
            <person name="Zou C."/>
            <person name="Li K."/>
            <person name="Wang K."/>
            <person name="Li T."/>
            <person name="Gao L."/>
            <person name="Zhang X."/>
            <person name="Wang H."/>
            <person name="Yang Z."/>
            <person name="Liu X."/>
            <person name="Jiang W."/>
            <person name="Mao L."/>
            <person name="Kong X."/>
            <person name="Jiao Y."/>
            <person name="Jia J."/>
        </authorList>
    </citation>
    <scope>NUCLEOTIDE SEQUENCE [LARGE SCALE GENOMIC DNA]</scope>
    <source>
        <strain evidence="3">cv. AL8/78</strain>
    </source>
</reference>